<evidence type="ECO:0000313" key="3">
    <source>
        <dbReference type="Proteomes" id="UP000033854"/>
    </source>
</evidence>
<evidence type="ECO:0000256" key="1">
    <source>
        <dbReference type="SAM" id="Phobius"/>
    </source>
</evidence>
<proteinExistence type="predicted"/>
<accession>A0A0G1BZ79</accession>
<keyword evidence="1" id="KW-1133">Transmembrane helix</keyword>
<keyword evidence="1" id="KW-0812">Transmembrane</keyword>
<reference evidence="2 3" key="1">
    <citation type="journal article" date="2015" name="Nature">
        <title>rRNA introns, odd ribosomes, and small enigmatic genomes across a large radiation of phyla.</title>
        <authorList>
            <person name="Brown C.T."/>
            <person name="Hug L.A."/>
            <person name="Thomas B.C."/>
            <person name="Sharon I."/>
            <person name="Castelle C.J."/>
            <person name="Singh A."/>
            <person name="Wilkins M.J."/>
            <person name="Williams K.H."/>
            <person name="Banfield J.F."/>
        </authorList>
    </citation>
    <scope>NUCLEOTIDE SEQUENCE [LARGE SCALE GENOMIC DNA]</scope>
</reference>
<dbReference type="AlphaFoldDB" id="A0A0G1BZ79"/>
<feature type="transmembrane region" description="Helical" evidence="1">
    <location>
        <begin position="35"/>
        <end position="54"/>
    </location>
</feature>
<dbReference type="EMBL" id="LCDA01000006">
    <property type="protein sequence ID" value="KKS42743.1"/>
    <property type="molecule type" value="Genomic_DNA"/>
</dbReference>
<organism evidence="2 3">
    <name type="scientific">Candidatus Collierbacteria bacterium GW2011_GWA2_42_17</name>
    <dbReference type="NCBI Taxonomy" id="1618378"/>
    <lineage>
        <taxon>Bacteria</taxon>
        <taxon>Candidatus Collieribacteriota</taxon>
    </lineage>
</organism>
<evidence type="ECO:0008006" key="4">
    <source>
        <dbReference type="Google" id="ProtNLM"/>
    </source>
</evidence>
<gene>
    <name evidence="2" type="ORF">UV06_C0006G0013</name>
</gene>
<name>A0A0G1BZ79_9BACT</name>
<dbReference type="Proteomes" id="UP000033854">
    <property type="component" value="Unassembled WGS sequence"/>
</dbReference>
<comment type="caution">
    <text evidence="2">The sequence shown here is derived from an EMBL/GenBank/DDBJ whole genome shotgun (WGS) entry which is preliminary data.</text>
</comment>
<sequence length="279" mass="31543">MLQKRSFKSSVNTSKRLNRRVRINLETLKIRLKRFLPILILIPVILFLNSLFIIKKINCSFNNEVCPQEIQIVQNNLIGSNSLLINQKDLLTFFKAAYPIDKMSIGYQAFNTLNINLKGNDPYLQVDVYLVSSLPKLSMDQAPSTTDSAGWWVKPSGELESFVLTQKALGFNLWENGSMSQIATTGANISFIFIEKPTPEILSSVYKMVRLVLKYLDVSDIYTLGRRSFLSRPNEPDIIIGVPFDEGSLVSALQSLSYLATIKKDAKVIDLSFKNPIIR</sequence>
<protein>
    <recommendedName>
        <fullName evidence="4">POTRA domain-containing protein</fullName>
    </recommendedName>
</protein>
<evidence type="ECO:0000313" key="2">
    <source>
        <dbReference type="EMBL" id="KKS42743.1"/>
    </source>
</evidence>
<keyword evidence="1" id="KW-0472">Membrane</keyword>